<keyword evidence="1" id="KW-0560">Oxidoreductase</keyword>
<dbReference type="EMBL" id="NBNE01000995">
    <property type="protein sequence ID" value="OWZ16105.1"/>
    <property type="molecule type" value="Genomic_DNA"/>
</dbReference>
<dbReference type="PANTHER" id="PTHR38052">
    <property type="entry name" value="EXPRESSED PROTEIN"/>
    <property type="match status" value="1"/>
</dbReference>
<dbReference type="PANTHER" id="PTHR38052:SF1">
    <property type="entry name" value="ABM DOMAIN-CONTAINING PROTEIN"/>
    <property type="match status" value="1"/>
</dbReference>
<dbReference type="OrthoDB" id="194076at2759"/>
<accession>A0A225WER2</accession>
<evidence type="ECO:0000313" key="2">
    <source>
        <dbReference type="Proteomes" id="UP000198211"/>
    </source>
</evidence>
<name>A0A225WER2_9STRA</name>
<keyword evidence="1" id="KW-0503">Monooxygenase</keyword>
<gene>
    <name evidence="1" type="ORF">PHMEG_00010156</name>
</gene>
<protein>
    <submittedName>
        <fullName evidence="1">Antibiotic biosynthesis monooxygenase protein</fullName>
    </submittedName>
</protein>
<evidence type="ECO:0000313" key="1">
    <source>
        <dbReference type="EMBL" id="OWZ16105.1"/>
    </source>
</evidence>
<reference evidence="2" key="1">
    <citation type="submission" date="2017-03" db="EMBL/GenBank/DDBJ databases">
        <title>Phytopthora megakarya and P. palmivora, two closely related causual agents of cacao black pod achieved similar genome size and gene model numbers by different mechanisms.</title>
        <authorList>
            <person name="Ali S."/>
            <person name="Shao J."/>
            <person name="Larry D.J."/>
            <person name="Kronmiller B."/>
            <person name="Shen D."/>
            <person name="Strem M.D."/>
            <person name="Melnick R.L."/>
            <person name="Guiltinan M.J."/>
            <person name="Tyler B.M."/>
            <person name="Meinhardt L.W."/>
            <person name="Bailey B.A."/>
        </authorList>
    </citation>
    <scope>NUCLEOTIDE SEQUENCE [LARGE SCALE GENOMIC DNA]</scope>
    <source>
        <strain evidence="2">zdho120</strain>
    </source>
</reference>
<proteinExistence type="predicted"/>
<keyword evidence="2" id="KW-1185">Reference proteome</keyword>
<dbReference type="Proteomes" id="UP000198211">
    <property type="component" value="Unassembled WGS sequence"/>
</dbReference>
<dbReference type="AlphaFoldDB" id="A0A225WER2"/>
<sequence>MVYTLVAHFHVKEGKDVEDKILNKLVEASQTYMKDAEVIGILYVHADTRKWTIIERYVRERTSNTNNN</sequence>
<dbReference type="STRING" id="4795.A0A225WER2"/>
<organism evidence="1 2">
    <name type="scientific">Phytophthora megakarya</name>
    <dbReference type="NCBI Taxonomy" id="4795"/>
    <lineage>
        <taxon>Eukaryota</taxon>
        <taxon>Sar</taxon>
        <taxon>Stramenopiles</taxon>
        <taxon>Oomycota</taxon>
        <taxon>Peronosporomycetes</taxon>
        <taxon>Peronosporales</taxon>
        <taxon>Peronosporaceae</taxon>
        <taxon>Phytophthora</taxon>
    </lineage>
</organism>
<dbReference type="GO" id="GO:0004497">
    <property type="term" value="F:monooxygenase activity"/>
    <property type="evidence" value="ECO:0007669"/>
    <property type="project" value="UniProtKB-KW"/>
</dbReference>
<comment type="caution">
    <text evidence="1">The sequence shown here is derived from an EMBL/GenBank/DDBJ whole genome shotgun (WGS) entry which is preliminary data.</text>
</comment>